<keyword evidence="3 8" id="KW-0479">Metal-binding</keyword>
<evidence type="ECO:0000256" key="2">
    <source>
        <dbReference type="ARBA" id="ARBA00008541"/>
    </source>
</evidence>
<evidence type="ECO:0000256" key="5">
    <source>
        <dbReference type="ARBA" id="ARBA00022842"/>
    </source>
</evidence>
<name>A0AAD9NFG0_RIDPI</name>
<dbReference type="GO" id="GO:0016791">
    <property type="term" value="F:phosphatase activity"/>
    <property type="evidence" value="ECO:0007669"/>
    <property type="project" value="InterPro"/>
</dbReference>
<evidence type="ECO:0000313" key="9">
    <source>
        <dbReference type="EMBL" id="KAK2168085.1"/>
    </source>
</evidence>
<evidence type="ECO:0000256" key="4">
    <source>
        <dbReference type="ARBA" id="ARBA00022801"/>
    </source>
</evidence>
<evidence type="ECO:0008006" key="11">
    <source>
        <dbReference type="Google" id="ProtNLM"/>
    </source>
</evidence>
<dbReference type="PIRSF" id="PIRSF031051">
    <property type="entry name" value="PyrdxlP_Pase_PHOSPHO2"/>
    <property type="match status" value="1"/>
</dbReference>
<dbReference type="InterPro" id="IPR023214">
    <property type="entry name" value="HAD_sf"/>
</dbReference>
<evidence type="ECO:0000256" key="8">
    <source>
        <dbReference type="PIRSR" id="PIRSR031051-3"/>
    </source>
</evidence>
<keyword evidence="10" id="KW-1185">Reference proteome</keyword>
<keyword evidence="4" id="KW-0378">Hydrolase</keyword>
<dbReference type="GO" id="GO:0046872">
    <property type="term" value="F:metal ion binding"/>
    <property type="evidence" value="ECO:0007669"/>
    <property type="project" value="UniProtKB-KW"/>
</dbReference>
<comment type="cofactor">
    <cofactor evidence="1 8">
        <name>Mg(2+)</name>
        <dbReference type="ChEBI" id="CHEBI:18420"/>
    </cofactor>
</comment>
<proteinExistence type="inferred from homology"/>
<evidence type="ECO:0000313" key="10">
    <source>
        <dbReference type="Proteomes" id="UP001209878"/>
    </source>
</evidence>
<sequence>MADGPRQGVVKKFLIAFDFDDTVIAANSDLYICRLAPQGEIPQHIKALYSKHGWTHYMSAIFTYLHENGTVPDDMLRCMREIDFINGMKGLFHFLNDNNFDIIIISDSNSVFIDCILTSAGVAPLVQKVYTNPAKFDEKGQLHLDCYHLQDWCNLSTVNLCKGHILKTHVEEQRKIGVEYDVVCYVGDGSNDVCPCLKLSSRDIAFPRVGYKLMSELDRRHEEVNAKVIPWQSGSDIMEALQTEVLTA</sequence>
<comment type="similarity">
    <text evidence="2">Belongs to the HAD-like hydrolase superfamily. PHOSPHO family.</text>
</comment>
<dbReference type="AlphaFoldDB" id="A0AAD9NFG0"/>
<evidence type="ECO:0000256" key="3">
    <source>
        <dbReference type="ARBA" id="ARBA00022723"/>
    </source>
</evidence>
<keyword evidence="5 8" id="KW-0460">Magnesium</keyword>
<feature type="binding site" evidence="8">
    <location>
        <position position="20"/>
    </location>
    <ligand>
        <name>Mg(2+)</name>
        <dbReference type="ChEBI" id="CHEBI:18420"/>
    </ligand>
</feature>
<feature type="active site" description="Proton donor" evidence="6">
    <location>
        <position position="20"/>
    </location>
</feature>
<dbReference type="Gene3D" id="3.40.50.1000">
    <property type="entry name" value="HAD superfamily/HAD-like"/>
    <property type="match status" value="1"/>
</dbReference>
<feature type="binding site" evidence="7">
    <location>
        <position position="29"/>
    </location>
    <ligand>
        <name>substrate</name>
    </ligand>
</feature>
<feature type="active site" description="Nucleophile" evidence="6">
    <location>
        <position position="18"/>
    </location>
</feature>
<evidence type="ECO:0000256" key="6">
    <source>
        <dbReference type="PIRSR" id="PIRSR031051-1"/>
    </source>
</evidence>
<reference evidence="9" key="1">
    <citation type="journal article" date="2023" name="Mol. Biol. Evol.">
        <title>Third-Generation Sequencing Reveals the Adaptive Role of the Epigenome in Three Deep-Sea Polychaetes.</title>
        <authorList>
            <person name="Perez M."/>
            <person name="Aroh O."/>
            <person name="Sun Y."/>
            <person name="Lan Y."/>
            <person name="Juniper S.K."/>
            <person name="Young C.R."/>
            <person name="Angers B."/>
            <person name="Qian P.Y."/>
        </authorList>
    </citation>
    <scope>NUCLEOTIDE SEQUENCE</scope>
    <source>
        <strain evidence="9">R07B-5</strain>
    </source>
</reference>
<evidence type="ECO:0000256" key="7">
    <source>
        <dbReference type="PIRSR" id="PIRSR031051-2"/>
    </source>
</evidence>
<feature type="binding site" evidence="8">
    <location>
        <position position="188"/>
    </location>
    <ligand>
        <name>Mg(2+)</name>
        <dbReference type="ChEBI" id="CHEBI:18420"/>
    </ligand>
</feature>
<dbReference type="InterPro" id="IPR016965">
    <property type="entry name" value="Pase_PHOSPHO-typ"/>
</dbReference>
<dbReference type="Pfam" id="PF06888">
    <property type="entry name" value="Put_Phosphatase"/>
    <property type="match status" value="1"/>
</dbReference>
<dbReference type="InterPro" id="IPR006384">
    <property type="entry name" value="HAD_hydro_PyrdxlP_Pase-like"/>
</dbReference>
<feature type="binding site" evidence="8">
    <location>
        <position position="18"/>
    </location>
    <ligand>
        <name>Mg(2+)</name>
        <dbReference type="ChEBI" id="CHEBI:18420"/>
    </ligand>
</feature>
<organism evidence="9 10">
    <name type="scientific">Ridgeia piscesae</name>
    <name type="common">Tubeworm</name>
    <dbReference type="NCBI Taxonomy" id="27915"/>
    <lineage>
        <taxon>Eukaryota</taxon>
        <taxon>Metazoa</taxon>
        <taxon>Spiralia</taxon>
        <taxon>Lophotrochozoa</taxon>
        <taxon>Annelida</taxon>
        <taxon>Polychaeta</taxon>
        <taxon>Sedentaria</taxon>
        <taxon>Canalipalpata</taxon>
        <taxon>Sabellida</taxon>
        <taxon>Siboglinidae</taxon>
        <taxon>Ridgeia</taxon>
    </lineage>
</organism>
<accession>A0AAD9NFG0</accession>
<dbReference type="SUPFAM" id="SSF56784">
    <property type="entry name" value="HAD-like"/>
    <property type="match status" value="1"/>
</dbReference>
<comment type="caution">
    <text evidence="9">The sequence shown here is derived from an EMBL/GenBank/DDBJ whole genome shotgun (WGS) entry which is preliminary data.</text>
</comment>
<gene>
    <name evidence="9" type="ORF">NP493_1245g00011</name>
</gene>
<dbReference type="Proteomes" id="UP001209878">
    <property type="component" value="Unassembled WGS sequence"/>
</dbReference>
<protein>
    <recommendedName>
        <fullName evidence="11">Pyridoxal phosphate phosphatase PHOSPHO2</fullName>
    </recommendedName>
</protein>
<dbReference type="PANTHER" id="PTHR20889">
    <property type="entry name" value="PHOSPHATASE, ORPHAN 1, 2"/>
    <property type="match status" value="1"/>
</dbReference>
<dbReference type="NCBIfam" id="TIGR01489">
    <property type="entry name" value="DKMTPPase-SF"/>
    <property type="match status" value="1"/>
</dbReference>
<dbReference type="PANTHER" id="PTHR20889:SF12">
    <property type="entry name" value="LP01149P"/>
    <property type="match status" value="1"/>
</dbReference>
<dbReference type="NCBIfam" id="TIGR01488">
    <property type="entry name" value="HAD-SF-IB"/>
    <property type="match status" value="1"/>
</dbReference>
<feature type="binding site" evidence="7">
    <location>
        <position position="107"/>
    </location>
    <ligand>
        <name>substrate</name>
    </ligand>
</feature>
<evidence type="ECO:0000256" key="1">
    <source>
        <dbReference type="ARBA" id="ARBA00001946"/>
    </source>
</evidence>
<dbReference type="EMBL" id="JAODUO010001244">
    <property type="protein sequence ID" value="KAK2168085.1"/>
    <property type="molecule type" value="Genomic_DNA"/>
</dbReference>
<dbReference type="InterPro" id="IPR036412">
    <property type="entry name" value="HAD-like_sf"/>
</dbReference>